<dbReference type="PANTHER" id="PTHR21060">
    <property type="entry name" value="ACETATE KINASE"/>
    <property type="match status" value="1"/>
</dbReference>
<dbReference type="Proteomes" id="UP000346772">
    <property type="component" value="Unassembled WGS sequence"/>
</dbReference>
<dbReference type="HAMAP" id="MF_00542">
    <property type="entry name" value="Butyrate_kinase"/>
    <property type="match status" value="1"/>
</dbReference>
<dbReference type="InterPro" id="IPR023865">
    <property type="entry name" value="Aliphatic_acid_kinase_CS"/>
</dbReference>
<comment type="subcellular location">
    <subcellularLocation>
        <location evidence="1 9">Cytoplasm</location>
    </subcellularLocation>
</comment>
<evidence type="ECO:0000256" key="2">
    <source>
        <dbReference type="ARBA" id="ARBA00008748"/>
    </source>
</evidence>
<keyword evidence="7 9" id="KW-0067">ATP-binding</keyword>
<evidence type="ECO:0000256" key="6">
    <source>
        <dbReference type="ARBA" id="ARBA00022777"/>
    </source>
</evidence>
<dbReference type="EC" id="2.7.2.7" evidence="9"/>
<keyword evidence="3 9" id="KW-0963">Cytoplasm</keyword>
<dbReference type="GO" id="GO:0005737">
    <property type="term" value="C:cytoplasm"/>
    <property type="evidence" value="ECO:0007669"/>
    <property type="project" value="UniProtKB-SubCell"/>
</dbReference>
<dbReference type="InterPro" id="IPR011245">
    <property type="entry name" value="Butyrate_kin"/>
</dbReference>
<dbReference type="PANTHER" id="PTHR21060:SF3">
    <property type="entry name" value="BUTYRATE KINASE 2-RELATED"/>
    <property type="match status" value="1"/>
</dbReference>
<name>A0AAX3H157_CLODI</name>
<dbReference type="PIRSF" id="PIRSF036458">
    <property type="entry name" value="Butyrate_kin"/>
    <property type="match status" value="1"/>
</dbReference>
<evidence type="ECO:0000313" key="11">
    <source>
        <dbReference type="EMBL" id="VFD53557.1"/>
    </source>
</evidence>
<comment type="catalytic activity">
    <reaction evidence="8 9">
        <text>butanoate + ATP = butanoyl phosphate + ADP</text>
        <dbReference type="Rhea" id="RHEA:13585"/>
        <dbReference type="ChEBI" id="CHEBI:17968"/>
        <dbReference type="ChEBI" id="CHEBI:30616"/>
        <dbReference type="ChEBI" id="CHEBI:58079"/>
        <dbReference type="ChEBI" id="CHEBI:456216"/>
        <dbReference type="EC" id="2.7.2.7"/>
    </reaction>
</comment>
<evidence type="ECO:0000256" key="10">
    <source>
        <dbReference type="RuleBase" id="RU003835"/>
    </source>
</evidence>
<evidence type="ECO:0000256" key="8">
    <source>
        <dbReference type="ARBA" id="ARBA00048596"/>
    </source>
</evidence>
<dbReference type="PRINTS" id="PR00471">
    <property type="entry name" value="ACETATEKNASE"/>
</dbReference>
<gene>
    <name evidence="11" type="primary">buk1</name>
    <name evidence="9" type="synonym">buk</name>
    <name evidence="11" type="ORF">SAMEA1710456_01026</name>
</gene>
<dbReference type="GO" id="GO:0008776">
    <property type="term" value="F:acetate kinase activity"/>
    <property type="evidence" value="ECO:0007669"/>
    <property type="project" value="TreeGrafter"/>
</dbReference>
<evidence type="ECO:0000313" key="12">
    <source>
        <dbReference type="Proteomes" id="UP000346772"/>
    </source>
</evidence>
<keyword evidence="5 9" id="KW-0547">Nucleotide-binding</keyword>
<dbReference type="GO" id="GO:0047761">
    <property type="term" value="F:butyrate kinase activity"/>
    <property type="evidence" value="ECO:0007669"/>
    <property type="project" value="UniProtKB-UniRule"/>
</dbReference>
<evidence type="ECO:0000256" key="5">
    <source>
        <dbReference type="ARBA" id="ARBA00022741"/>
    </source>
</evidence>
<dbReference type="Pfam" id="PF00871">
    <property type="entry name" value="Acetate_kinase"/>
    <property type="match status" value="1"/>
</dbReference>
<proteinExistence type="inferred from homology"/>
<keyword evidence="6 9" id="KW-0418">Kinase</keyword>
<evidence type="ECO:0000256" key="7">
    <source>
        <dbReference type="ARBA" id="ARBA00022840"/>
    </source>
</evidence>
<sequence>MCLNIRTTFYVIELGGVKLKILVINPGGTSTKISVFKDENEILKKNITHTREDLKNFSKVFDEYDYRKQLIVDILSSENHSINSFDAVVGRGGLMKAIKGGTYTVSEEMIEDMRNEINGEHASNLGALLAKTIADEIGVQSFVVDPVSVDEFEDVSRITGISDIEKASWLHALNHKAVSRKIAQKLGGKYEDYNFIVAHLGSGISIVAHKQGKMIDGSGGRSDGPFSPERSGGLLAYPLIELCYSGKYTHDEMVAKVSSIGGMYDYLGTKDMIEIENRIKQGDEKAKLIMDAFIYQVAKEISMYGASLSGNVDRVILTGGISHSEMVVKGVIEKVSYIAPVEVVPGEMEMEALALGALRVLNGEEIAKTY</sequence>
<dbReference type="GO" id="GO:0006083">
    <property type="term" value="P:acetate metabolic process"/>
    <property type="evidence" value="ECO:0007669"/>
    <property type="project" value="TreeGrafter"/>
</dbReference>
<dbReference type="CDD" id="cd24011">
    <property type="entry name" value="ASKHA_NBD_BK"/>
    <property type="match status" value="1"/>
</dbReference>
<dbReference type="NCBIfam" id="NF002834">
    <property type="entry name" value="PRK03011.1-5"/>
    <property type="match status" value="1"/>
</dbReference>
<dbReference type="InterPro" id="IPR000890">
    <property type="entry name" value="Aliphatic_acid_kin_short-chain"/>
</dbReference>
<comment type="similarity">
    <text evidence="2 9 10">Belongs to the acetokinase family.</text>
</comment>
<reference evidence="11 12" key="1">
    <citation type="submission" date="2019-02" db="EMBL/GenBank/DDBJ databases">
        <authorList>
            <consortium name="Pathogen Informatics"/>
        </authorList>
    </citation>
    <scope>NUCLEOTIDE SEQUENCE [LARGE SCALE GENOMIC DNA]</scope>
    <source>
        <strain evidence="11 12">078GUE027</strain>
    </source>
</reference>
<accession>A0AAX3H157</accession>
<dbReference type="InterPro" id="IPR043129">
    <property type="entry name" value="ATPase_NBD"/>
</dbReference>
<dbReference type="EMBL" id="CAADAT010000004">
    <property type="protein sequence ID" value="VFD53557.1"/>
    <property type="molecule type" value="Genomic_DNA"/>
</dbReference>
<comment type="caution">
    <text evidence="11">The sequence shown here is derived from an EMBL/GenBank/DDBJ whole genome shotgun (WGS) entry which is preliminary data.</text>
</comment>
<protein>
    <recommendedName>
        <fullName evidence="9">Probable butyrate kinase</fullName>
        <shortName evidence="9">BK</shortName>
        <ecNumber evidence="9">2.7.2.7</ecNumber>
    </recommendedName>
    <alternativeName>
        <fullName evidence="9">Branched-chain carboxylic acid kinase</fullName>
    </alternativeName>
</protein>
<evidence type="ECO:0000256" key="9">
    <source>
        <dbReference type="HAMAP-Rule" id="MF_00542"/>
    </source>
</evidence>
<organism evidence="11 12">
    <name type="scientific">Clostridioides difficile</name>
    <name type="common">Peptoclostridium difficile</name>
    <dbReference type="NCBI Taxonomy" id="1496"/>
    <lineage>
        <taxon>Bacteria</taxon>
        <taxon>Bacillati</taxon>
        <taxon>Bacillota</taxon>
        <taxon>Clostridia</taxon>
        <taxon>Peptostreptococcales</taxon>
        <taxon>Peptostreptococcaceae</taxon>
        <taxon>Clostridioides</taxon>
    </lineage>
</organism>
<evidence type="ECO:0000256" key="4">
    <source>
        <dbReference type="ARBA" id="ARBA00022679"/>
    </source>
</evidence>
<dbReference type="PROSITE" id="PS01076">
    <property type="entry name" value="ACETATE_KINASE_2"/>
    <property type="match status" value="1"/>
</dbReference>
<dbReference type="GO" id="GO:0005524">
    <property type="term" value="F:ATP binding"/>
    <property type="evidence" value="ECO:0007669"/>
    <property type="project" value="UniProtKB-KW"/>
</dbReference>
<dbReference type="NCBIfam" id="TIGR02707">
    <property type="entry name" value="butyr_kinase"/>
    <property type="match status" value="1"/>
</dbReference>
<dbReference type="SUPFAM" id="SSF53067">
    <property type="entry name" value="Actin-like ATPase domain"/>
    <property type="match status" value="2"/>
</dbReference>
<dbReference type="Gene3D" id="3.30.420.40">
    <property type="match status" value="2"/>
</dbReference>
<keyword evidence="4 9" id="KW-0808">Transferase</keyword>
<dbReference type="AlphaFoldDB" id="A0AAX3H157"/>
<evidence type="ECO:0000256" key="3">
    <source>
        <dbReference type="ARBA" id="ARBA00022490"/>
    </source>
</evidence>
<evidence type="ECO:0000256" key="1">
    <source>
        <dbReference type="ARBA" id="ARBA00004496"/>
    </source>
</evidence>